<evidence type="ECO:0000313" key="3">
    <source>
        <dbReference type="EMBL" id="EFQ22555.1"/>
    </source>
</evidence>
<dbReference type="InterPro" id="IPR002491">
    <property type="entry name" value="ABC_transptr_periplasmic_BD"/>
</dbReference>
<dbReference type="AlphaFoldDB" id="E3CWQ0"/>
<dbReference type="eggNOG" id="COG0614">
    <property type="taxonomic scope" value="Bacteria"/>
</dbReference>
<reference evidence="3 4" key="1">
    <citation type="journal article" date="2010" name="Stand. Genomic Sci.">
        <title>Non-contiguous finished genome sequence of Aminomonas paucivorans type strain (GLU-3).</title>
        <authorList>
            <person name="Pitluck S."/>
            <person name="Yasawong M."/>
            <person name="Held B."/>
            <person name="Lapidus A."/>
            <person name="Nolan M."/>
            <person name="Copeland A."/>
            <person name="Lucas S."/>
            <person name="Del Rio T.G."/>
            <person name="Tice H."/>
            <person name="Cheng J.F."/>
            <person name="Chertkov O."/>
            <person name="Goodwin L."/>
            <person name="Tapia R."/>
            <person name="Han C."/>
            <person name="Liolios K."/>
            <person name="Ivanova N."/>
            <person name="Mavromatis K."/>
            <person name="Ovchinnikova G."/>
            <person name="Pati A."/>
            <person name="Chen A."/>
            <person name="Palaniappan K."/>
            <person name="Land M."/>
            <person name="Hauser L."/>
            <person name="Chang Y.J."/>
            <person name="Jeffries C.D."/>
            <person name="Pukall R."/>
            <person name="Spring S."/>
            <person name="Rohde M."/>
            <person name="Sikorski J."/>
            <person name="Goker M."/>
            <person name="Woyke T."/>
            <person name="Bristow J."/>
            <person name="Eisen J.A."/>
            <person name="Markowitz V."/>
            <person name="Hugenholtz P."/>
            <person name="Kyrpides N.C."/>
            <person name="Klenk H.P."/>
        </authorList>
    </citation>
    <scope>NUCLEOTIDE SEQUENCE [LARGE SCALE GENOMIC DNA]</scope>
    <source>
        <strain evidence="3 4">DSM 12260</strain>
    </source>
</reference>
<dbReference type="Pfam" id="PF01497">
    <property type="entry name" value="Peripla_BP_2"/>
    <property type="match status" value="1"/>
</dbReference>
<feature type="domain" description="Fe/B12 periplasmic-binding" evidence="2">
    <location>
        <begin position="43"/>
        <end position="325"/>
    </location>
</feature>
<feature type="signal peptide" evidence="1">
    <location>
        <begin position="1"/>
        <end position="24"/>
    </location>
</feature>
<evidence type="ECO:0000256" key="1">
    <source>
        <dbReference type="SAM" id="SignalP"/>
    </source>
</evidence>
<protein>
    <submittedName>
        <fullName evidence="3">Periplasmic binding protein</fullName>
    </submittedName>
</protein>
<sequence>MKRIASLLCGILALGVLSAFPAGAAEPVLDAFGKPLSSLPWERILCSGSGCLRLATYLQVQDRAVGVEDIERRHLPVDPRPYFLAHRELQKLPLIGEFRGFTRPELVLALPRQPQGILKTDPENGTPARKLQEATGIPVLPLKYGNLTGHRDDLYASLRTLGRATGRQARAEEVIRFTERTIQDLARRTRNLPPQSQPRCYVGGVSFRGAHGPLSTETDYPPFVFLGVDNVVTKSGAKGATRTDVNREDLLRWNPRVLFVDLSTLGSPAGTSALDDLRSDPLWRDLAAVREGRVYGVLPYNWYTQNFECILANAYFVGKVLFPERFRDVDPRKKADEIFRFFVGKPVFAEMDRSFQGQALRRLSLR</sequence>
<dbReference type="PROSITE" id="PS50983">
    <property type="entry name" value="FE_B12_PBP"/>
    <property type="match status" value="1"/>
</dbReference>
<dbReference type="InterPro" id="IPR050902">
    <property type="entry name" value="ABC_Transporter_SBP"/>
</dbReference>
<accession>E3CWQ0</accession>
<gene>
    <name evidence="3" type="ORF">Apau_0118</name>
</gene>
<dbReference type="RefSeq" id="WP_006299696.1">
    <property type="nucleotide sequence ID" value="NZ_CM001022.1"/>
</dbReference>
<dbReference type="Proteomes" id="UP000005096">
    <property type="component" value="Chromosome"/>
</dbReference>
<name>E3CWQ0_9BACT</name>
<evidence type="ECO:0000259" key="2">
    <source>
        <dbReference type="PROSITE" id="PS50983"/>
    </source>
</evidence>
<proteinExistence type="predicted"/>
<dbReference type="SUPFAM" id="SSF53807">
    <property type="entry name" value="Helical backbone' metal receptor"/>
    <property type="match status" value="1"/>
</dbReference>
<keyword evidence="1" id="KW-0732">Signal</keyword>
<dbReference type="EMBL" id="CM001022">
    <property type="protein sequence ID" value="EFQ22555.1"/>
    <property type="molecule type" value="Genomic_DNA"/>
</dbReference>
<dbReference type="Gene3D" id="3.40.50.1980">
    <property type="entry name" value="Nitrogenase molybdenum iron protein domain"/>
    <property type="match status" value="2"/>
</dbReference>
<keyword evidence="4" id="KW-1185">Reference proteome</keyword>
<organism evidence="3 4">
    <name type="scientific">Aminomonas paucivorans DSM 12260</name>
    <dbReference type="NCBI Taxonomy" id="584708"/>
    <lineage>
        <taxon>Bacteria</taxon>
        <taxon>Thermotogati</taxon>
        <taxon>Synergistota</taxon>
        <taxon>Synergistia</taxon>
        <taxon>Synergistales</taxon>
        <taxon>Synergistaceae</taxon>
        <taxon>Aminomonas</taxon>
    </lineage>
</organism>
<evidence type="ECO:0000313" key="4">
    <source>
        <dbReference type="Proteomes" id="UP000005096"/>
    </source>
</evidence>
<dbReference type="HOGENOM" id="CLU_038034_13_1_0"/>
<dbReference type="PANTHER" id="PTHR30535">
    <property type="entry name" value="VITAMIN B12-BINDING PROTEIN"/>
    <property type="match status" value="1"/>
</dbReference>
<dbReference type="OrthoDB" id="9787830at2"/>
<dbReference type="STRING" id="584708.Apau_0118"/>
<dbReference type="PaxDb" id="584708-Apau_0118"/>
<feature type="chain" id="PRO_5005673393" evidence="1">
    <location>
        <begin position="25"/>
        <end position="366"/>
    </location>
</feature>
<dbReference type="PANTHER" id="PTHR30535:SF34">
    <property type="entry name" value="MOLYBDATE-BINDING PROTEIN MOLA"/>
    <property type="match status" value="1"/>
</dbReference>